<evidence type="ECO:0000256" key="5">
    <source>
        <dbReference type="SAM" id="MobiDB-lite"/>
    </source>
</evidence>
<dbReference type="EMBL" id="CAJZBQ010000005">
    <property type="protein sequence ID" value="CAG9311948.1"/>
    <property type="molecule type" value="Genomic_DNA"/>
</dbReference>
<keyword evidence="1 4" id="KW-0349">Heme</keyword>
<sequence>MEGREEFKAPAPPANLQAPKRTYKFANKAKKERGAKSHIDFMRMADSAENPFGIDRSAGLRHFTMEEVEQHNKEGDAWIILNEKVYDMTKYIDYHPGGSIIMQAAGKDGTALYNRYHPWVSATAILGKFQIGTVTVRRNFLI</sequence>
<comment type="caution">
    <text evidence="7">The sequence shown here is derived from an EMBL/GenBank/DDBJ whole genome shotgun (WGS) entry which is preliminary data.</text>
</comment>
<evidence type="ECO:0000313" key="7">
    <source>
        <dbReference type="EMBL" id="CAG9311948.1"/>
    </source>
</evidence>
<dbReference type="SMART" id="SM01117">
    <property type="entry name" value="Cyt-b5"/>
    <property type="match status" value="1"/>
</dbReference>
<keyword evidence="8" id="KW-1185">Reference proteome</keyword>
<dbReference type="Pfam" id="PF00173">
    <property type="entry name" value="Cyt-b5"/>
    <property type="match status" value="1"/>
</dbReference>
<dbReference type="Gene3D" id="3.10.120.10">
    <property type="entry name" value="Cytochrome b5-like heme/steroid binding domain"/>
    <property type="match status" value="1"/>
</dbReference>
<organism evidence="7 8">
    <name type="scientific">Blepharisma stoltei</name>
    <dbReference type="NCBI Taxonomy" id="1481888"/>
    <lineage>
        <taxon>Eukaryota</taxon>
        <taxon>Sar</taxon>
        <taxon>Alveolata</taxon>
        <taxon>Ciliophora</taxon>
        <taxon>Postciliodesmatophora</taxon>
        <taxon>Heterotrichea</taxon>
        <taxon>Heterotrichida</taxon>
        <taxon>Blepharismidae</taxon>
        <taxon>Blepharisma</taxon>
    </lineage>
</organism>
<dbReference type="InterPro" id="IPR051872">
    <property type="entry name" value="Cytochrome_b5/Flavoprotein_Rdt"/>
</dbReference>
<dbReference type="GO" id="GO:0020037">
    <property type="term" value="F:heme binding"/>
    <property type="evidence" value="ECO:0007669"/>
    <property type="project" value="UniProtKB-UniRule"/>
</dbReference>
<accession>A0AAU9IUF8</accession>
<dbReference type="SUPFAM" id="SSF55856">
    <property type="entry name" value="Cytochrome b5-like heme/steroid binding domain"/>
    <property type="match status" value="1"/>
</dbReference>
<feature type="domain" description="Cytochrome b5 heme-binding" evidence="6">
    <location>
        <begin position="60"/>
        <end position="135"/>
    </location>
</feature>
<name>A0AAU9IUF8_9CILI</name>
<dbReference type="PANTHER" id="PTHR46237">
    <property type="entry name" value="CYTOCHROME B5 REDUCTASE 4 FAMILY MEMBER"/>
    <property type="match status" value="1"/>
</dbReference>
<dbReference type="PROSITE" id="PS50255">
    <property type="entry name" value="CYTOCHROME_B5_2"/>
    <property type="match status" value="1"/>
</dbReference>
<keyword evidence="3 4" id="KW-0408">Iron</keyword>
<keyword evidence="2 4" id="KW-0479">Metal-binding</keyword>
<proteinExistence type="inferred from homology"/>
<dbReference type="PANTHER" id="PTHR46237:SF1">
    <property type="entry name" value="CYTOCHROME B5 REDUCTASE 4"/>
    <property type="match status" value="1"/>
</dbReference>
<dbReference type="PROSITE" id="PS00191">
    <property type="entry name" value="CYTOCHROME_B5_1"/>
    <property type="match status" value="1"/>
</dbReference>
<evidence type="ECO:0000259" key="6">
    <source>
        <dbReference type="PROSITE" id="PS50255"/>
    </source>
</evidence>
<evidence type="ECO:0000256" key="2">
    <source>
        <dbReference type="ARBA" id="ARBA00022723"/>
    </source>
</evidence>
<dbReference type="Proteomes" id="UP001162131">
    <property type="component" value="Unassembled WGS sequence"/>
</dbReference>
<gene>
    <name evidence="7" type="ORF">BSTOLATCC_MIC5207</name>
</gene>
<dbReference type="GO" id="GO:0004128">
    <property type="term" value="F:cytochrome-b5 reductase activity, acting on NAD(P)H"/>
    <property type="evidence" value="ECO:0007669"/>
    <property type="project" value="TreeGrafter"/>
</dbReference>
<comment type="similarity">
    <text evidence="4">Belongs to the cytochrome b5 family.</text>
</comment>
<dbReference type="FunFam" id="3.10.120.10:FF:000007">
    <property type="entry name" value="Sulfite oxidase, mitochondrial"/>
    <property type="match status" value="1"/>
</dbReference>
<dbReference type="AlphaFoldDB" id="A0AAU9IUF8"/>
<evidence type="ECO:0000256" key="3">
    <source>
        <dbReference type="ARBA" id="ARBA00023004"/>
    </source>
</evidence>
<dbReference type="GO" id="GO:0005737">
    <property type="term" value="C:cytoplasm"/>
    <property type="evidence" value="ECO:0007669"/>
    <property type="project" value="TreeGrafter"/>
</dbReference>
<dbReference type="InterPro" id="IPR036400">
    <property type="entry name" value="Cyt_B5-like_heme/steroid_sf"/>
</dbReference>
<dbReference type="GO" id="GO:0046872">
    <property type="term" value="F:metal ion binding"/>
    <property type="evidence" value="ECO:0007669"/>
    <property type="project" value="UniProtKB-UniRule"/>
</dbReference>
<evidence type="ECO:0000313" key="8">
    <source>
        <dbReference type="Proteomes" id="UP001162131"/>
    </source>
</evidence>
<reference evidence="7" key="1">
    <citation type="submission" date="2021-09" db="EMBL/GenBank/DDBJ databases">
        <authorList>
            <consortium name="AG Swart"/>
            <person name="Singh M."/>
            <person name="Singh A."/>
            <person name="Seah K."/>
            <person name="Emmerich C."/>
        </authorList>
    </citation>
    <scope>NUCLEOTIDE SEQUENCE</scope>
    <source>
        <strain evidence="7">ATCC30299</strain>
    </source>
</reference>
<evidence type="ECO:0000256" key="1">
    <source>
        <dbReference type="ARBA" id="ARBA00022617"/>
    </source>
</evidence>
<protein>
    <recommendedName>
        <fullName evidence="6">Cytochrome b5 heme-binding domain-containing protein</fullName>
    </recommendedName>
</protein>
<dbReference type="InterPro" id="IPR018506">
    <property type="entry name" value="Cyt_B5_heme-BS"/>
</dbReference>
<evidence type="ECO:0000256" key="4">
    <source>
        <dbReference type="RuleBase" id="RU362121"/>
    </source>
</evidence>
<feature type="region of interest" description="Disordered" evidence="5">
    <location>
        <begin position="1"/>
        <end position="21"/>
    </location>
</feature>
<dbReference type="InterPro" id="IPR001199">
    <property type="entry name" value="Cyt_B5-like_heme/steroid-bd"/>
</dbReference>